<dbReference type="AlphaFoldDB" id="A0A1M5UE70"/>
<keyword evidence="4" id="KW-0560">Oxidoreductase</keyword>
<evidence type="ECO:0000313" key="9">
    <source>
        <dbReference type="Proteomes" id="UP000184211"/>
    </source>
</evidence>
<keyword evidence="2" id="KW-0349">Heme</keyword>
<reference evidence="9" key="1">
    <citation type="submission" date="2016-11" db="EMBL/GenBank/DDBJ databases">
        <authorList>
            <person name="Varghese N."/>
            <person name="Submissions S."/>
        </authorList>
    </citation>
    <scope>NUCLEOTIDE SEQUENCE [LARGE SCALE GENOMIC DNA]</scope>
    <source>
        <strain evidence="9">DSM 28223</strain>
    </source>
</reference>
<keyword evidence="6" id="KW-0411">Iron-sulfur</keyword>
<dbReference type="GO" id="GO:0016491">
    <property type="term" value="F:oxidoreductase activity"/>
    <property type="evidence" value="ECO:0007669"/>
    <property type="project" value="UniProtKB-KW"/>
</dbReference>
<dbReference type="EMBL" id="FQWM01000006">
    <property type="protein sequence ID" value="SHH61257.1"/>
    <property type="molecule type" value="Genomic_DNA"/>
</dbReference>
<gene>
    <name evidence="8" type="ORF">SAMN04488044_2881</name>
</gene>
<evidence type="ECO:0000256" key="3">
    <source>
        <dbReference type="ARBA" id="ARBA00022723"/>
    </source>
</evidence>
<dbReference type="PANTHER" id="PTHR32439">
    <property type="entry name" value="FERREDOXIN--NITRITE REDUCTASE, CHLOROPLASTIC"/>
    <property type="match status" value="1"/>
</dbReference>
<dbReference type="SUPFAM" id="SSF56014">
    <property type="entry name" value="Nitrite and sulphite reductase 4Fe-4S domain-like"/>
    <property type="match status" value="1"/>
</dbReference>
<dbReference type="Gene3D" id="3.90.480.10">
    <property type="entry name" value="Sulfite Reductase Hemoprotein,Domain 2"/>
    <property type="match status" value="1"/>
</dbReference>
<evidence type="ECO:0000259" key="7">
    <source>
        <dbReference type="Pfam" id="PF03460"/>
    </source>
</evidence>
<organism evidence="8 9">
    <name type="scientific">Cognatishimia maritima</name>
    <dbReference type="NCBI Taxonomy" id="870908"/>
    <lineage>
        <taxon>Bacteria</taxon>
        <taxon>Pseudomonadati</taxon>
        <taxon>Pseudomonadota</taxon>
        <taxon>Alphaproteobacteria</taxon>
        <taxon>Rhodobacterales</taxon>
        <taxon>Paracoccaceae</taxon>
        <taxon>Cognatishimia</taxon>
    </lineage>
</organism>
<feature type="domain" description="Nitrite/Sulfite reductase ferredoxin-like" evidence="7">
    <location>
        <begin position="17"/>
        <end position="81"/>
    </location>
</feature>
<dbReference type="InterPro" id="IPR036136">
    <property type="entry name" value="Nit/Sulf_reduc_fer-like_dom_sf"/>
</dbReference>
<proteinExistence type="predicted"/>
<keyword evidence="9" id="KW-1185">Reference proteome</keyword>
<dbReference type="GO" id="GO:0051539">
    <property type="term" value="F:4 iron, 4 sulfur cluster binding"/>
    <property type="evidence" value="ECO:0007669"/>
    <property type="project" value="UniProtKB-KW"/>
</dbReference>
<keyword evidence="5" id="KW-0408">Iron</keyword>
<evidence type="ECO:0000256" key="4">
    <source>
        <dbReference type="ARBA" id="ARBA00023002"/>
    </source>
</evidence>
<dbReference type="PANTHER" id="PTHR32439:SF9">
    <property type="entry name" value="BLR3264 PROTEIN"/>
    <property type="match status" value="1"/>
</dbReference>
<sequence>MSRPAAKGWCPGAYKPMMSGDGLVVRVRPVMARLTAKQALGLCELSQRYGSGMIDLTSRANLQIRGVTETDHEALLEALNALDLLPDNPQLEARRNILIAPFWQVSDLTERLARNLYARLSDLPDLPAKFGFAIDTGPAPVFQNNSTDIRIERSAAGLIVRADGCALGREVTEETAIPAVIEMAHWFIETDGIQSRRMHAHADVTPLPQAWRTTPPLNIGSAVVPGPRQQGAVYGAPFGQIEASQLADLVSRSGCRALRVTPWRLFLTEDAAPVDTDTFVTRADDPILMVSACPGAPLCTAASVETRALARKIAGRTDASLHVSGCAKGCAHPRKAGLTLVGREGRFDLVKNGLPWDEPTQTGLTENDLLNRIGEF</sequence>
<dbReference type="InterPro" id="IPR051329">
    <property type="entry name" value="NIR_SIR_4Fe-4S"/>
</dbReference>
<dbReference type="SUPFAM" id="SSF55124">
    <property type="entry name" value="Nitrite/Sulfite reductase N-terminal domain-like"/>
    <property type="match status" value="1"/>
</dbReference>
<keyword evidence="1" id="KW-0004">4Fe-4S</keyword>
<dbReference type="InterPro" id="IPR005117">
    <property type="entry name" value="NiRdtase/SiRdtase_haem-b_fer"/>
</dbReference>
<evidence type="ECO:0000256" key="5">
    <source>
        <dbReference type="ARBA" id="ARBA00023004"/>
    </source>
</evidence>
<dbReference type="InterPro" id="IPR045854">
    <property type="entry name" value="NO2/SO3_Rdtase_4Fe4S_sf"/>
</dbReference>
<dbReference type="STRING" id="870908.SAMN04488044_2881"/>
<evidence type="ECO:0000256" key="2">
    <source>
        <dbReference type="ARBA" id="ARBA00022617"/>
    </source>
</evidence>
<evidence type="ECO:0000313" key="8">
    <source>
        <dbReference type="EMBL" id="SHH61257.1"/>
    </source>
</evidence>
<protein>
    <submittedName>
        <fullName evidence="8">Precorrin-3B synthase</fullName>
    </submittedName>
</protein>
<accession>A0A1M5UE70</accession>
<dbReference type="Pfam" id="PF03460">
    <property type="entry name" value="NIR_SIR_ferr"/>
    <property type="match status" value="1"/>
</dbReference>
<name>A0A1M5UE70_9RHOB</name>
<dbReference type="OrthoDB" id="7459360at2"/>
<dbReference type="GO" id="GO:0046872">
    <property type="term" value="F:metal ion binding"/>
    <property type="evidence" value="ECO:0007669"/>
    <property type="project" value="UniProtKB-KW"/>
</dbReference>
<dbReference type="Proteomes" id="UP000184211">
    <property type="component" value="Unassembled WGS sequence"/>
</dbReference>
<evidence type="ECO:0000256" key="6">
    <source>
        <dbReference type="ARBA" id="ARBA00023014"/>
    </source>
</evidence>
<keyword evidence="3" id="KW-0479">Metal-binding</keyword>
<dbReference type="Gene3D" id="3.30.413.10">
    <property type="entry name" value="Sulfite Reductase Hemoprotein, domain 1"/>
    <property type="match status" value="2"/>
</dbReference>
<dbReference type="RefSeq" id="WP_072793715.1">
    <property type="nucleotide sequence ID" value="NZ_FQWM01000006.1"/>
</dbReference>
<evidence type="ECO:0000256" key="1">
    <source>
        <dbReference type="ARBA" id="ARBA00022485"/>
    </source>
</evidence>